<gene>
    <name evidence="2" type="ORF">QO033_03330</name>
</gene>
<evidence type="ECO:0000313" key="2">
    <source>
        <dbReference type="EMBL" id="MDK3016691.1"/>
    </source>
</evidence>
<name>A0ABT7EWG2_9RHOB</name>
<dbReference type="RefSeq" id="WP_284479510.1">
    <property type="nucleotide sequence ID" value="NZ_JASNJD010000002.1"/>
</dbReference>
<dbReference type="Pfam" id="PF18050">
    <property type="entry name" value="Cyclophil_like2"/>
    <property type="match status" value="1"/>
</dbReference>
<dbReference type="Proteomes" id="UP001243757">
    <property type="component" value="Unassembled WGS sequence"/>
</dbReference>
<feature type="domain" description="Cyclophilin-like" evidence="1">
    <location>
        <begin position="41"/>
        <end position="147"/>
    </location>
</feature>
<reference evidence="2 3" key="1">
    <citation type="submission" date="2023-05" db="EMBL/GenBank/DDBJ databases">
        <title>Pseudodonghicola sp. nov.</title>
        <authorList>
            <person name="Huang J."/>
        </authorList>
    </citation>
    <scope>NUCLEOTIDE SEQUENCE [LARGE SCALE GENOMIC DNA]</scope>
    <source>
        <strain evidence="2 3">IC7</strain>
    </source>
</reference>
<organism evidence="2 3">
    <name type="scientific">Pseudodonghicola flavimaris</name>
    <dbReference type="NCBI Taxonomy" id="3050036"/>
    <lineage>
        <taxon>Bacteria</taxon>
        <taxon>Pseudomonadati</taxon>
        <taxon>Pseudomonadota</taxon>
        <taxon>Alphaproteobacteria</taxon>
        <taxon>Rhodobacterales</taxon>
        <taxon>Paracoccaceae</taxon>
        <taxon>Pseudodonghicola</taxon>
    </lineage>
</organism>
<dbReference type="InterPro" id="IPR029000">
    <property type="entry name" value="Cyclophilin-like_dom_sf"/>
</dbReference>
<sequence>MTRFTPLSRPSRRGFLSAAAASAVLPVPLRAQRGPLRMRCRFDDQVVTYALRDNPTVRDLVSLLPLDLTIEDFSTNEKIAHLPRRLDEGGFAPFDDERPGDLCYFLGWGNLALFHDDYTFRGDLIRLGHIEGGVAPLRHRGKYPLRIELID</sequence>
<dbReference type="InterPro" id="IPR041183">
    <property type="entry name" value="Cyclophilin-like"/>
</dbReference>
<accession>A0ABT7EWG2</accession>
<evidence type="ECO:0000313" key="3">
    <source>
        <dbReference type="Proteomes" id="UP001243757"/>
    </source>
</evidence>
<comment type="caution">
    <text evidence="2">The sequence shown here is derived from an EMBL/GenBank/DDBJ whole genome shotgun (WGS) entry which is preliminary data.</text>
</comment>
<evidence type="ECO:0000259" key="1">
    <source>
        <dbReference type="Pfam" id="PF18050"/>
    </source>
</evidence>
<dbReference type="SUPFAM" id="SSF50891">
    <property type="entry name" value="Cyclophilin-like"/>
    <property type="match status" value="1"/>
</dbReference>
<protein>
    <submittedName>
        <fullName evidence="2">Cyclophilin-like fold protein</fullName>
    </submittedName>
</protein>
<proteinExistence type="predicted"/>
<dbReference type="EMBL" id="JASNJD010000002">
    <property type="protein sequence ID" value="MDK3016691.1"/>
    <property type="molecule type" value="Genomic_DNA"/>
</dbReference>
<dbReference type="Gene3D" id="2.40.100.20">
    <property type="match status" value="1"/>
</dbReference>
<keyword evidence="3" id="KW-1185">Reference proteome</keyword>